<organism evidence="1 2">
    <name type="scientific">Phytophthora cactorum</name>
    <dbReference type="NCBI Taxonomy" id="29920"/>
    <lineage>
        <taxon>Eukaryota</taxon>
        <taxon>Sar</taxon>
        <taxon>Stramenopiles</taxon>
        <taxon>Oomycota</taxon>
        <taxon>Peronosporomycetes</taxon>
        <taxon>Peronosporales</taxon>
        <taxon>Peronosporaceae</taxon>
        <taxon>Phytophthora</taxon>
    </lineage>
</organism>
<protein>
    <submittedName>
        <fullName evidence="1">Uncharacterized protein</fullName>
    </submittedName>
</protein>
<dbReference type="EMBL" id="JAENGZ010000775">
    <property type="protein sequence ID" value="KAG6954057.1"/>
    <property type="molecule type" value="Genomic_DNA"/>
</dbReference>
<name>A0A8T1U2T3_9STRA</name>
<proteinExistence type="predicted"/>
<comment type="caution">
    <text evidence="1">The sequence shown here is derived from an EMBL/GenBank/DDBJ whole genome shotgun (WGS) entry which is preliminary data.</text>
</comment>
<evidence type="ECO:0000313" key="1">
    <source>
        <dbReference type="EMBL" id="KAG6954057.1"/>
    </source>
</evidence>
<reference evidence="1" key="1">
    <citation type="submission" date="2021-01" db="EMBL/GenBank/DDBJ databases">
        <title>Phytophthora aleatoria, a newly-described species from Pinus radiata is distinct from Phytophthora cactorum isolates based on comparative genomics.</title>
        <authorList>
            <person name="Mcdougal R."/>
            <person name="Panda P."/>
            <person name="Williams N."/>
            <person name="Studholme D.J."/>
        </authorList>
    </citation>
    <scope>NUCLEOTIDE SEQUENCE</scope>
    <source>
        <strain evidence="1">NZFS 3830</strain>
    </source>
</reference>
<gene>
    <name evidence="1" type="ORF">JG687_00012023</name>
</gene>
<dbReference type="Proteomes" id="UP000688947">
    <property type="component" value="Unassembled WGS sequence"/>
</dbReference>
<evidence type="ECO:0000313" key="2">
    <source>
        <dbReference type="Proteomes" id="UP000688947"/>
    </source>
</evidence>
<dbReference type="AlphaFoldDB" id="A0A8T1U2T3"/>
<sequence length="51" mass="5874">MWGQLTGKVLLLSIQQILEGRRFPLVTRTLMQRLKKPGRFKVMFTADPATT</sequence>
<accession>A0A8T1U2T3</accession>